<dbReference type="EMBL" id="JAKEKT020000013">
    <property type="protein sequence ID" value="KAL1647128.1"/>
    <property type="molecule type" value="Genomic_DNA"/>
</dbReference>
<dbReference type="InterPro" id="IPR036890">
    <property type="entry name" value="HATPase_C_sf"/>
</dbReference>
<dbReference type="Pfam" id="PF25794">
    <property type="entry name" value="SACS"/>
    <property type="match status" value="1"/>
</dbReference>
<dbReference type="InterPro" id="IPR052957">
    <property type="entry name" value="Auxin_embryo_med"/>
</dbReference>
<keyword evidence="3" id="KW-1185">Reference proteome</keyword>
<dbReference type="PANTHER" id="PTHR32387:SF0">
    <property type="entry name" value="PROTEIN NO VEIN"/>
    <property type="match status" value="1"/>
</dbReference>
<feature type="domain" description="Sacsin/Nov" evidence="1">
    <location>
        <begin position="56"/>
        <end position="149"/>
    </location>
</feature>
<evidence type="ECO:0000313" key="2">
    <source>
        <dbReference type="EMBL" id="KAL1647128.1"/>
    </source>
</evidence>
<dbReference type="Proteomes" id="UP001521184">
    <property type="component" value="Unassembled WGS sequence"/>
</dbReference>
<dbReference type="NCBIfam" id="NF047352">
    <property type="entry name" value="P_loop_sacsin"/>
    <property type="match status" value="1"/>
</dbReference>
<sequence>MPVAITTREQAEEWLAQIRSDHGGLSQDDEAGMRRDYPKAWQALQSGRRKLASATKTLITDLYSTDTRFLYELIQNADDNGYSRAEANCDDPFISFSLYPDQLVIDSNEDGFTTEDVQAICGVGRSTKSTARGYIGERGIGFKSVFKVAHRVHVQSGLYSFSFQYTRDSGDDGLGMVTPSIEPHDDLPEDVSTRITLMLLDDTGFGTCFRELTEISDPLLLFLRKLRYIQVNTYPAAGDTCETIYSNTRGKENDPEMIEIQSSRNSGPSTVVKSHFLVTRRTIYDLPNGAARKPTNQAEVVLAFPISSNANELVLKEQGVFAYLPLRPVGFKFLIQSDFITQTGHEDIGHHPRNEALRTGVANAFLDAVRAFNDHEKLQYQWMRYLPDERVSDTFWKRLGPEIADRLAHTPVLKSWSGRLCYLGQLMSVPPNARDKYGEPLLADLEDEGYLAPQYSRDDVRRLQLFEIRLTIYGFVYRLEADLARPDSKMMAFTTENDWHSRVADFLFERFEKDSMRIKSLSLLPLADGRWTTSPENFGIPPVYFPTLGPSKIPTDLGFRLIHPEAAKNPSRRRLFAKLGVIDCEPNSVVSAIYREHSAGKALALGHTISHLRFLFFNLPACTSSTGSVRLLLQNRKGTVDPRSERAYFPDSDDEYDAQRVFQPRFFFQLQYPAKFIHPDYLTAVPSESRRNGLSFATWLENVVGVKRIPQIHQASNGLPSEELEYILNHRPEILLGLLRKHWFHYAPVVTEAIEKRLRESEVPSQYSTTVRLRLQGSYMPLPKLKALAEACGCVNASLFVQTPSNLRDEDEESWKFLTRFGVRFVDDVDFYMKLLDSIASVNRLFISTETEEAIIKIYSAMMRKCVTEGKSNSVR</sequence>
<dbReference type="PANTHER" id="PTHR32387">
    <property type="entry name" value="WU:FJ29H11"/>
    <property type="match status" value="1"/>
</dbReference>
<proteinExistence type="predicted"/>
<organism evidence="2 3">
    <name type="scientific">Diplodia intermedia</name>
    <dbReference type="NCBI Taxonomy" id="856260"/>
    <lineage>
        <taxon>Eukaryota</taxon>
        <taxon>Fungi</taxon>
        <taxon>Dikarya</taxon>
        <taxon>Ascomycota</taxon>
        <taxon>Pezizomycotina</taxon>
        <taxon>Dothideomycetes</taxon>
        <taxon>Dothideomycetes incertae sedis</taxon>
        <taxon>Botryosphaeriales</taxon>
        <taxon>Botryosphaeriaceae</taxon>
        <taxon>Diplodia</taxon>
    </lineage>
</organism>
<evidence type="ECO:0000313" key="3">
    <source>
        <dbReference type="Proteomes" id="UP001521184"/>
    </source>
</evidence>
<dbReference type="SUPFAM" id="SSF55874">
    <property type="entry name" value="ATPase domain of HSP90 chaperone/DNA topoisomerase II/histidine kinase"/>
    <property type="match status" value="1"/>
</dbReference>
<comment type="caution">
    <text evidence="2">The sequence shown here is derived from an EMBL/GenBank/DDBJ whole genome shotgun (WGS) entry which is preliminary data.</text>
</comment>
<name>A0ABR3TY33_9PEZI</name>
<protein>
    <recommendedName>
        <fullName evidence="1">Sacsin/Nov domain-containing protein</fullName>
    </recommendedName>
</protein>
<gene>
    <name evidence="2" type="ORF">SLS58_002899</name>
</gene>
<accession>A0ABR3TY33</accession>
<reference evidence="2 3" key="1">
    <citation type="journal article" date="2023" name="Plant Dis.">
        <title>First Report of Diplodia intermedia Causing Canker and Dieback Diseases on Apple Trees in Canada.</title>
        <authorList>
            <person name="Ellouze W."/>
            <person name="Ilyukhin E."/>
            <person name="Sulman M."/>
            <person name="Ali S."/>
        </authorList>
    </citation>
    <scope>NUCLEOTIDE SEQUENCE [LARGE SCALE GENOMIC DNA]</scope>
    <source>
        <strain evidence="2 3">M45-28</strain>
    </source>
</reference>
<dbReference type="Gene3D" id="3.30.565.10">
    <property type="entry name" value="Histidine kinase-like ATPase, C-terminal domain"/>
    <property type="match status" value="1"/>
</dbReference>
<dbReference type="InterPro" id="IPR058210">
    <property type="entry name" value="SACS/Nov_dom"/>
</dbReference>
<evidence type="ECO:0000259" key="1">
    <source>
        <dbReference type="Pfam" id="PF25794"/>
    </source>
</evidence>